<comment type="caution">
    <text evidence="2">The sequence shown here is derived from an EMBL/GenBank/DDBJ whole genome shotgun (WGS) entry which is preliminary data.</text>
</comment>
<feature type="region of interest" description="Disordered" evidence="1">
    <location>
        <begin position="1"/>
        <end position="26"/>
    </location>
</feature>
<feature type="non-terminal residue" evidence="2">
    <location>
        <position position="1"/>
    </location>
</feature>
<protein>
    <submittedName>
        <fullName evidence="2">Uncharacterized protein</fullName>
    </submittedName>
</protein>
<reference evidence="2 3" key="1">
    <citation type="submission" date="2014-03" db="EMBL/GenBank/DDBJ databases">
        <authorList>
            <person name="Sibley D."/>
            <person name="Venepally P."/>
            <person name="Karamycheva S."/>
            <person name="Hadjithomas M."/>
            <person name="Khan A."/>
            <person name="Brunk B."/>
            <person name="Roos D."/>
            <person name="Caler E."/>
            <person name="Lorenzi H."/>
        </authorList>
    </citation>
    <scope>NUCLEOTIDE SEQUENCE [LARGE SCALE GENOMIC DNA]</scope>
    <source>
        <strain evidence="3">p89</strain>
    </source>
</reference>
<dbReference type="VEuPathDB" id="ToxoDB:TGP89_275390"/>
<name>A0A086J6X7_TOXGO</name>
<accession>A0A086J6X7</accession>
<gene>
    <name evidence="2" type="ORF">TGP89_275390</name>
</gene>
<sequence>RRRRRRRRSQGTGLCVPKTYRHSSPEDSVCVQARQNENERMQSAKASFG</sequence>
<evidence type="ECO:0000313" key="3">
    <source>
        <dbReference type="Proteomes" id="UP000028828"/>
    </source>
</evidence>
<dbReference type="AlphaFoldDB" id="A0A086J6X7"/>
<dbReference type="Proteomes" id="UP000028828">
    <property type="component" value="Unassembled WGS sequence"/>
</dbReference>
<dbReference type="EMBL" id="AEYI02002541">
    <property type="protein sequence ID" value="KFG27895.1"/>
    <property type="molecule type" value="Genomic_DNA"/>
</dbReference>
<evidence type="ECO:0000313" key="2">
    <source>
        <dbReference type="EMBL" id="KFG27895.1"/>
    </source>
</evidence>
<evidence type="ECO:0000256" key="1">
    <source>
        <dbReference type="SAM" id="MobiDB-lite"/>
    </source>
</evidence>
<proteinExistence type="predicted"/>
<organism evidence="2 3">
    <name type="scientific">Toxoplasma gondii p89</name>
    <dbReference type="NCBI Taxonomy" id="943119"/>
    <lineage>
        <taxon>Eukaryota</taxon>
        <taxon>Sar</taxon>
        <taxon>Alveolata</taxon>
        <taxon>Apicomplexa</taxon>
        <taxon>Conoidasida</taxon>
        <taxon>Coccidia</taxon>
        <taxon>Eucoccidiorida</taxon>
        <taxon>Eimeriorina</taxon>
        <taxon>Sarcocystidae</taxon>
        <taxon>Toxoplasma</taxon>
    </lineage>
</organism>